<dbReference type="RefSeq" id="WP_220191942.1">
    <property type="nucleotide sequence ID" value="NZ_BNJF01000001.1"/>
</dbReference>
<organism evidence="4 5">
    <name type="scientific">Ktedonospora formicarum</name>
    <dbReference type="NCBI Taxonomy" id="2778364"/>
    <lineage>
        <taxon>Bacteria</taxon>
        <taxon>Bacillati</taxon>
        <taxon>Chloroflexota</taxon>
        <taxon>Ktedonobacteria</taxon>
        <taxon>Ktedonobacterales</taxon>
        <taxon>Ktedonobacteraceae</taxon>
        <taxon>Ktedonospora</taxon>
    </lineage>
</organism>
<reference evidence="4" key="1">
    <citation type="submission" date="2020-10" db="EMBL/GenBank/DDBJ databases">
        <title>Taxonomic study of unclassified bacteria belonging to the class Ktedonobacteria.</title>
        <authorList>
            <person name="Yabe S."/>
            <person name="Wang C.M."/>
            <person name="Zheng Y."/>
            <person name="Sakai Y."/>
            <person name="Cavaletti L."/>
            <person name="Monciardini P."/>
            <person name="Donadio S."/>
        </authorList>
    </citation>
    <scope>NUCLEOTIDE SEQUENCE</scope>
    <source>
        <strain evidence="4">SOSP1-1</strain>
    </source>
</reference>
<protein>
    <recommendedName>
        <fullName evidence="3">FAD/NAD(P)-binding domain-containing protein</fullName>
    </recommendedName>
</protein>
<dbReference type="PANTHER" id="PTHR48105">
    <property type="entry name" value="THIOREDOXIN REDUCTASE 1-RELATED-RELATED"/>
    <property type="match status" value="1"/>
</dbReference>
<accession>A0A8J3HXD1</accession>
<evidence type="ECO:0000256" key="1">
    <source>
        <dbReference type="ARBA" id="ARBA00022630"/>
    </source>
</evidence>
<keyword evidence="2" id="KW-0560">Oxidoreductase</keyword>
<feature type="domain" description="FAD/NAD(P)-binding" evidence="3">
    <location>
        <begin position="3"/>
        <end position="147"/>
    </location>
</feature>
<dbReference type="GO" id="GO:0016491">
    <property type="term" value="F:oxidoreductase activity"/>
    <property type="evidence" value="ECO:0007669"/>
    <property type="project" value="UniProtKB-KW"/>
</dbReference>
<keyword evidence="1" id="KW-0285">Flavoprotein</keyword>
<dbReference type="AlphaFoldDB" id="A0A8J3HXD1"/>
<dbReference type="InterPro" id="IPR036188">
    <property type="entry name" value="FAD/NAD-bd_sf"/>
</dbReference>
<evidence type="ECO:0000256" key="2">
    <source>
        <dbReference type="ARBA" id="ARBA00023002"/>
    </source>
</evidence>
<dbReference type="SUPFAM" id="SSF51905">
    <property type="entry name" value="FAD/NAD(P)-binding domain"/>
    <property type="match status" value="1"/>
</dbReference>
<evidence type="ECO:0000259" key="3">
    <source>
        <dbReference type="Pfam" id="PF07992"/>
    </source>
</evidence>
<dbReference type="InterPro" id="IPR050097">
    <property type="entry name" value="Ferredoxin-NADP_redctase_2"/>
</dbReference>
<comment type="caution">
    <text evidence="4">The sequence shown here is derived from an EMBL/GenBank/DDBJ whole genome shotgun (WGS) entry which is preliminary data.</text>
</comment>
<name>A0A8J3HXD1_9CHLR</name>
<proteinExistence type="predicted"/>
<dbReference type="PRINTS" id="PR00368">
    <property type="entry name" value="FADPNR"/>
</dbReference>
<dbReference type="Proteomes" id="UP000612362">
    <property type="component" value="Unassembled WGS sequence"/>
</dbReference>
<dbReference type="Pfam" id="PF07992">
    <property type="entry name" value="Pyr_redox_2"/>
    <property type="match status" value="2"/>
</dbReference>
<dbReference type="InterPro" id="IPR023753">
    <property type="entry name" value="FAD/NAD-binding_dom"/>
</dbReference>
<evidence type="ECO:0000313" key="5">
    <source>
        <dbReference type="Proteomes" id="UP000612362"/>
    </source>
</evidence>
<evidence type="ECO:0000313" key="4">
    <source>
        <dbReference type="EMBL" id="GHO42397.1"/>
    </source>
</evidence>
<dbReference type="PRINTS" id="PR00469">
    <property type="entry name" value="PNDRDTASEII"/>
</dbReference>
<dbReference type="Gene3D" id="3.50.50.60">
    <property type="entry name" value="FAD/NAD(P)-binding domain"/>
    <property type="match status" value="2"/>
</dbReference>
<keyword evidence="5" id="KW-1185">Reference proteome</keyword>
<gene>
    <name evidence="4" type="ORF">KSX_05600</name>
</gene>
<sequence length="302" mass="32843">MIFDCAIIGGGPAGLSAALVLGRARRHVVVFDDDKPRNAVTQHSHGFLTRDGVQPAEFRALGRQDIAAYPSVAFHAARIESARKLETTFEVVTDSGEIFESRTLLLTTGIQETLPAIDGIYDYYGKSLFNCPYCDGWELRDQPLVIITEQEMGASHVPQLLYNWSQDIVVCTNGHHILKEEQKLFFEKYGIQVVEEKIAALVGQSGQLERIEFVNHPGIERTGGIVGVQWRHATTLGQDLGCATNAMGGIAVDEQGRTNIKGVYAAGDTVTILMQAQVLLASASGSKAAFGITNELISSYFA</sequence>
<feature type="domain" description="FAD/NAD(P)-binding" evidence="3">
    <location>
        <begin position="186"/>
        <end position="278"/>
    </location>
</feature>
<dbReference type="EMBL" id="BNJF01000001">
    <property type="protein sequence ID" value="GHO42397.1"/>
    <property type="molecule type" value="Genomic_DNA"/>
</dbReference>